<dbReference type="GO" id="GO:0004386">
    <property type="term" value="F:helicase activity"/>
    <property type="evidence" value="ECO:0007669"/>
    <property type="project" value="UniProtKB-KW"/>
</dbReference>
<evidence type="ECO:0000313" key="3">
    <source>
        <dbReference type="Proteomes" id="UP000017938"/>
    </source>
</evidence>
<keyword evidence="2" id="KW-0378">Hydrolase</keyword>
<feature type="domain" description="DNA2/NAM7 helicase helicase" evidence="1">
    <location>
        <begin position="142"/>
        <end position="206"/>
    </location>
</feature>
<dbReference type="PANTHER" id="PTHR10887:SF530">
    <property type="entry name" value="SUPERFAMILY I DNA HELICASES"/>
    <property type="match status" value="1"/>
</dbReference>
<dbReference type="AlphaFoldDB" id="R6U7G5"/>
<evidence type="ECO:0000313" key="2">
    <source>
        <dbReference type="EMBL" id="CDC75996.1"/>
    </source>
</evidence>
<accession>R6U7G5</accession>
<name>R6U7G5_9BACT</name>
<keyword evidence="2" id="KW-0347">Helicase</keyword>
<dbReference type="EMBL" id="CBFW010000335">
    <property type="protein sequence ID" value="CDC75996.1"/>
    <property type="molecule type" value="Genomic_DNA"/>
</dbReference>
<dbReference type="Gene3D" id="3.40.50.300">
    <property type="entry name" value="P-loop containing nucleotide triphosphate hydrolases"/>
    <property type="match status" value="1"/>
</dbReference>
<comment type="caution">
    <text evidence="2">The sequence shown here is derived from an EMBL/GenBank/DDBJ whole genome shotgun (WGS) entry which is preliminary data.</text>
</comment>
<keyword evidence="2" id="KW-0547">Nucleotide-binding</keyword>
<sequence>MSILWGLYQNPSVPQYFLYSKIGDCNLSKVNKYNFLETTNAYRKRFPLEVSFCSYYVDYFLKVLAGKKVYSECQCYSSHTPLARVDNVFELEGKTILLEVKLNIALESKFVREDSVLAAFLSGKYERECVEKNTSIVYPFGFNLSQKKAVDNALCNPISIIEGPPGTGKTQTILNIIANAVMRGESVAVVSSNNSATANVLEKLKKYGVDFIAAPLGSSANREAFIESQNSNLPDMRAWREATSDLSTMREDEVRCLIICIITMRMHEKMQCENTAEYPRSIVKT</sequence>
<dbReference type="PANTHER" id="PTHR10887">
    <property type="entry name" value="DNA2/NAM7 HELICASE FAMILY"/>
    <property type="match status" value="1"/>
</dbReference>
<gene>
    <name evidence="2" type="ORF">BN580_00134</name>
</gene>
<reference evidence="2" key="1">
    <citation type="submission" date="2012-11" db="EMBL/GenBank/DDBJ databases">
        <title>Dependencies among metagenomic species, viruses, plasmids and units of genetic variation.</title>
        <authorList>
            <person name="Nielsen H.B."/>
            <person name="Almeida M."/>
            <person name="Juncker A.S."/>
            <person name="Rasmussen S."/>
            <person name="Li J."/>
            <person name="Sunagawa S."/>
            <person name="Plichta D."/>
            <person name="Gautier L."/>
            <person name="Le Chatelier E."/>
            <person name="Peletier E."/>
            <person name="Bonde I."/>
            <person name="Nielsen T."/>
            <person name="Manichanh C."/>
            <person name="Arumugam M."/>
            <person name="Batto J."/>
            <person name="Santos M.B.Q.D."/>
            <person name="Blom N."/>
            <person name="Borruel N."/>
            <person name="Burgdorf K.S."/>
            <person name="Boumezbeur F."/>
            <person name="Casellas F."/>
            <person name="Dore J."/>
            <person name="Guarner F."/>
            <person name="Hansen T."/>
            <person name="Hildebrand F."/>
            <person name="Kaas R.S."/>
            <person name="Kennedy S."/>
            <person name="Kristiansen K."/>
            <person name="Kultima J.R."/>
            <person name="Leonard P."/>
            <person name="Levenez F."/>
            <person name="Lund O."/>
            <person name="Moumen B."/>
            <person name="Le Paslier D."/>
            <person name="Pons N."/>
            <person name="Pedersen O."/>
            <person name="Prifti E."/>
            <person name="Qin J."/>
            <person name="Raes J."/>
            <person name="Tap J."/>
            <person name="Tims S."/>
            <person name="Ussery D.W."/>
            <person name="Yamada T."/>
            <person name="MetaHit consortium"/>
            <person name="Renault P."/>
            <person name="Sicheritz-Ponten T."/>
            <person name="Bork P."/>
            <person name="Wang J."/>
            <person name="Brunak S."/>
            <person name="Ehrlich S.D."/>
        </authorList>
    </citation>
    <scope>NUCLEOTIDE SEQUENCE [LARGE SCALE GENOMIC DNA]</scope>
</reference>
<dbReference type="SUPFAM" id="SSF52540">
    <property type="entry name" value="P-loop containing nucleoside triphosphate hydrolases"/>
    <property type="match status" value="1"/>
</dbReference>
<dbReference type="Proteomes" id="UP000017938">
    <property type="component" value="Unassembled WGS sequence"/>
</dbReference>
<evidence type="ECO:0000259" key="1">
    <source>
        <dbReference type="Pfam" id="PF13086"/>
    </source>
</evidence>
<proteinExistence type="predicted"/>
<dbReference type="InterPro" id="IPR027417">
    <property type="entry name" value="P-loop_NTPase"/>
</dbReference>
<dbReference type="InterPro" id="IPR041677">
    <property type="entry name" value="DNA2/NAM7_AAA_11"/>
</dbReference>
<dbReference type="Pfam" id="PF13086">
    <property type="entry name" value="AAA_11"/>
    <property type="match status" value="1"/>
</dbReference>
<dbReference type="STRING" id="1263015.BN580_00134"/>
<organism evidence="2 3">
    <name type="scientific">Candidatus Colimorpha enterica</name>
    <dbReference type="NCBI Taxonomy" id="3083063"/>
    <lineage>
        <taxon>Bacteria</taxon>
        <taxon>Pseudomonadati</taxon>
        <taxon>Bacteroidota</taxon>
        <taxon>Bacteroidia</taxon>
        <taxon>Bacteroidales</taxon>
        <taxon>Candidatus Colimorpha</taxon>
    </lineage>
</organism>
<dbReference type="InterPro" id="IPR045055">
    <property type="entry name" value="DNA2/NAM7-like"/>
</dbReference>
<keyword evidence="2" id="KW-0067">ATP-binding</keyword>
<protein>
    <submittedName>
        <fullName evidence="2">DNA helicase</fullName>
    </submittedName>
</protein>